<reference evidence="2" key="1">
    <citation type="submission" date="2019-05" db="EMBL/GenBank/DDBJ databases">
        <title>Flavobacterium profundi sp. nov., isolated from a deep-sea seamount.</title>
        <authorList>
            <person name="Zhang D.-C."/>
        </authorList>
    </citation>
    <scope>NUCLEOTIDE SEQUENCE [LARGE SCALE GENOMIC DNA]</scope>
    <source>
        <strain evidence="2">TP390</strain>
    </source>
</reference>
<dbReference type="AlphaFoldDB" id="A0A6I4IW83"/>
<dbReference type="EMBL" id="WQLW01000020">
    <property type="protein sequence ID" value="MVO11045.1"/>
    <property type="molecule type" value="Genomic_DNA"/>
</dbReference>
<comment type="caution">
    <text evidence="1">The sequence shown here is derived from an EMBL/GenBank/DDBJ whole genome shotgun (WGS) entry which is preliminary data.</text>
</comment>
<accession>A0A6I4IW83</accession>
<name>A0A6I4IW83_9FLAO</name>
<organism evidence="1 2">
    <name type="scientific">Flavobacterium profundi</name>
    <dbReference type="NCBI Taxonomy" id="1774945"/>
    <lineage>
        <taxon>Bacteria</taxon>
        <taxon>Pseudomonadati</taxon>
        <taxon>Bacteroidota</taxon>
        <taxon>Flavobacteriia</taxon>
        <taxon>Flavobacteriales</taxon>
        <taxon>Flavobacteriaceae</taxon>
        <taxon>Flavobacterium</taxon>
    </lineage>
</organism>
<dbReference type="RefSeq" id="WP_140999465.1">
    <property type="nucleotide sequence ID" value="NZ_VDCZ01000020.1"/>
</dbReference>
<keyword evidence="2" id="KW-1185">Reference proteome</keyword>
<sequence length="107" mass="12373">MREKLFELESQFQPFLLRNDYTFIGPTDPLILNNFYKLVNKIAPRIAVLRSIHHALSNRDAVNQSLLYLSAETELKIYVVISNGIRGEVVHTTISEYCAKNNIIFNF</sequence>
<dbReference type="Proteomes" id="UP000431264">
    <property type="component" value="Unassembled WGS sequence"/>
</dbReference>
<evidence type="ECO:0000313" key="2">
    <source>
        <dbReference type="Proteomes" id="UP000431264"/>
    </source>
</evidence>
<dbReference type="OrthoDB" id="1377330at2"/>
<protein>
    <submittedName>
        <fullName evidence="1">Uncharacterized protein</fullName>
    </submittedName>
</protein>
<evidence type="ECO:0000313" key="1">
    <source>
        <dbReference type="EMBL" id="MVO11045.1"/>
    </source>
</evidence>
<gene>
    <name evidence="1" type="ORF">GOQ30_17875</name>
</gene>
<proteinExistence type="predicted"/>